<keyword evidence="1" id="KW-0489">Methyltransferase</keyword>
<keyword evidence="3" id="KW-0949">S-adenosyl-L-methionine</keyword>
<reference evidence="5 6" key="1">
    <citation type="submission" date="2019-10" db="EMBL/GenBank/DDBJ databases">
        <title>Nocardia macrotermitis sp. nov. and Nocardia aurantia sp. nov., isolated from the gut of fungus growing-termite Macrotermes natalensis.</title>
        <authorList>
            <person name="Benndorf R."/>
            <person name="Schwitalla J."/>
            <person name="Martin K."/>
            <person name="De Beer W."/>
            <person name="Kaster A.-K."/>
            <person name="Vollmers J."/>
            <person name="Poulsen M."/>
            <person name="Beemelmanns C."/>
        </authorList>
    </citation>
    <scope>NUCLEOTIDE SEQUENCE [LARGE SCALE GENOMIC DNA]</scope>
    <source>
        <strain evidence="5 6">RB20</strain>
    </source>
</reference>
<proteinExistence type="predicted"/>
<sequence>MTTPSTNPTEYFDAFYRTQPADGSDVRSAGWDIGQAQPLVEELESAGAFGPRVLDAGCGTGENVLFLTTRGHRVTGIDGAPAAIEHARAKAALRGIEAEFAVADACELSGYDGQFDSVLDSGLFHTFGDADRSRYVAALHRVSVPGALVHILAVSAAAEPGPGPRRITEAELRESFATGWSIEELRPATMLGKLPGAEARTPIPAWLFSARRQG</sequence>
<keyword evidence="6" id="KW-1185">Reference proteome</keyword>
<dbReference type="EMBL" id="WEGK01000018">
    <property type="protein sequence ID" value="MQY23196.1"/>
    <property type="molecule type" value="Genomic_DNA"/>
</dbReference>
<dbReference type="PANTHER" id="PTHR43464:SF19">
    <property type="entry name" value="UBIQUINONE BIOSYNTHESIS O-METHYLTRANSFERASE, MITOCHONDRIAL"/>
    <property type="match status" value="1"/>
</dbReference>
<evidence type="ECO:0000313" key="5">
    <source>
        <dbReference type="EMBL" id="MQY23196.1"/>
    </source>
</evidence>
<feature type="domain" description="Methyltransferase" evidence="4">
    <location>
        <begin position="53"/>
        <end position="146"/>
    </location>
</feature>
<dbReference type="OrthoDB" id="3825914at2"/>
<dbReference type="Pfam" id="PF13649">
    <property type="entry name" value="Methyltransf_25"/>
    <property type="match status" value="1"/>
</dbReference>
<keyword evidence="2" id="KW-0808">Transferase</keyword>
<dbReference type="InterPro" id="IPR029063">
    <property type="entry name" value="SAM-dependent_MTases_sf"/>
</dbReference>
<evidence type="ECO:0000256" key="1">
    <source>
        <dbReference type="ARBA" id="ARBA00022603"/>
    </source>
</evidence>
<dbReference type="SUPFAM" id="SSF53335">
    <property type="entry name" value="S-adenosyl-L-methionine-dependent methyltransferases"/>
    <property type="match status" value="1"/>
</dbReference>
<dbReference type="PANTHER" id="PTHR43464">
    <property type="entry name" value="METHYLTRANSFERASE"/>
    <property type="match status" value="1"/>
</dbReference>
<comment type="caution">
    <text evidence="5">The sequence shown here is derived from an EMBL/GenBank/DDBJ whole genome shotgun (WGS) entry which is preliminary data.</text>
</comment>
<dbReference type="CDD" id="cd02440">
    <property type="entry name" value="AdoMet_MTases"/>
    <property type="match status" value="1"/>
</dbReference>
<dbReference type="Proteomes" id="UP000438448">
    <property type="component" value="Unassembled WGS sequence"/>
</dbReference>
<dbReference type="GO" id="GO:0032259">
    <property type="term" value="P:methylation"/>
    <property type="evidence" value="ECO:0007669"/>
    <property type="project" value="UniProtKB-KW"/>
</dbReference>
<gene>
    <name evidence="5" type="ORF">NRB20_63230</name>
</gene>
<accession>A0A7K0DBN0</accession>
<evidence type="ECO:0000256" key="3">
    <source>
        <dbReference type="ARBA" id="ARBA00022691"/>
    </source>
</evidence>
<name>A0A7K0DBN0_9NOCA</name>
<evidence type="ECO:0000256" key="2">
    <source>
        <dbReference type="ARBA" id="ARBA00022679"/>
    </source>
</evidence>
<evidence type="ECO:0000259" key="4">
    <source>
        <dbReference type="Pfam" id="PF13649"/>
    </source>
</evidence>
<protein>
    <recommendedName>
        <fullName evidence="4">Methyltransferase domain-containing protein</fullName>
    </recommendedName>
</protein>
<dbReference type="RefSeq" id="WP_153414991.1">
    <property type="nucleotide sequence ID" value="NZ_WEGK01000018.1"/>
</dbReference>
<dbReference type="Gene3D" id="3.40.50.150">
    <property type="entry name" value="Vaccinia Virus protein VP39"/>
    <property type="match status" value="1"/>
</dbReference>
<evidence type="ECO:0000313" key="6">
    <source>
        <dbReference type="Proteomes" id="UP000438448"/>
    </source>
</evidence>
<dbReference type="InterPro" id="IPR041698">
    <property type="entry name" value="Methyltransf_25"/>
</dbReference>
<organism evidence="5 6">
    <name type="scientific">Nocardia macrotermitis</name>
    <dbReference type="NCBI Taxonomy" id="2585198"/>
    <lineage>
        <taxon>Bacteria</taxon>
        <taxon>Bacillati</taxon>
        <taxon>Actinomycetota</taxon>
        <taxon>Actinomycetes</taxon>
        <taxon>Mycobacteriales</taxon>
        <taxon>Nocardiaceae</taxon>
        <taxon>Nocardia</taxon>
    </lineage>
</organism>
<dbReference type="GO" id="GO:0008168">
    <property type="term" value="F:methyltransferase activity"/>
    <property type="evidence" value="ECO:0007669"/>
    <property type="project" value="UniProtKB-KW"/>
</dbReference>
<dbReference type="AlphaFoldDB" id="A0A7K0DBN0"/>